<feature type="compositionally biased region" description="Pro residues" evidence="8">
    <location>
        <begin position="250"/>
        <end position="262"/>
    </location>
</feature>
<keyword evidence="5 7" id="KW-0175">Coiled coil</keyword>
<evidence type="ECO:0000256" key="5">
    <source>
        <dbReference type="ARBA" id="ARBA00023054"/>
    </source>
</evidence>
<evidence type="ECO:0000313" key="9">
    <source>
        <dbReference type="EMBL" id="RNI31305.1"/>
    </source>
</evidence>
<dbReference type="OrthoDB" id="9815492at2"/>
<comment type="similarity">
    <text evidence="2">Belongs to the DivIVA family.</text>
</comment>
<accession>A0A3M9N1N6</accession>
<sequence>MKITPLEIRQKTFEKAFRGLDKDEVQAFLLTLSQQWEKLQDENKDLRMKLEVAGREVQKLREVESSLYKTLKTAEDTSTSIVDQATKAADLQVREAQLKADQVLEAARQKARSVLESAYMQADKTVAEMHAEVKNLEQDYLRLEDYLENMVRDLQNLASDALDKVEKTRSKPKASLASILQRAAQIKAQRPEDEKDTTMNAFISTPITPVVPAPRVDNVPAANFTDQPLAGGYEIGGGGSRESIPSTPGTIPPVHTPNPAPDVHPRTPEIVPPHIPTPSIDPPRREEPKPDLPPAPSPTPVEEPEPEREHPLPEKPEVQPPGTSQVKPAPAVAVSGGSFFDEI</sequence>
<dbReference type="InterPro" id="IPR007793">
    <property type="entry name" value="DivIVA_fam"/>
</dbReference>
<reference evidence="9 10" key="1">
    <citation type="submission" date="2018-11" db="EMBL/GenBank/DDBJ databases">
        <title>Rufibacter latericius sp. nov., isolated from water in Baiyang Lake.</title>
        <authorList>
            <person name="Yang Y."/>
        </authorList>
    </citation>
    <scope>NUCLEOTIDE SEQUENCE [LARGE SCALE GENOMIC DNA]</scope>
    <source>
        <strain evidence="9 10">R-22-1c-1</strain>
    </source>
</reference>
<feature type="region of interest" description="Disordered" evidence="8">
    <location>
        <begin position="222"/>
        <end position="343"/>
    </location>
</feature>
<dbReference type="Gene3D" id="6.10.250.660">
    <property type="match status" value="1"/>
</dbReference>
<name>A0A3M9N1N6_9BACT</name>
<organism evidence="9 10">
    <name type="scientific">Rufibacter latericius</name>
    <dbReference type="NCBI Taxonomy" id="2487040"/>
    <lineage>
        <taxon>Bacteria</taxon>
        <taxon>Pseudomonadati</taxon>
        <taxon>Bacteroidota</taxon>
        <taxon>Cytophagia</taxon>
        <taxon>Cytophagales</taxon>
        <taxon>Hymenobacteraceae</taxon>
        <taxon>Rufibacter</taxon>
    </lineage>
</organism>
<evidence type="ECO:0000256" key="1">
    <source>
        <dbReference type="ARBA" id="ARBA00004496"/>
    </source>
</evidence>
<dbReference type="EMBL" id="RJJD01000001">
    <property type="protein sequence ID" value="RNI31305.1"/>
    <property type="molecule type" value="Genomic_DNA"/>
</dbReference>
<feature type="compositionally biased region" description="Pro residues" evidence="8">
    <location>
        <begin position="270"/>
        <end position="281"/>
    </location>
</feature>
<dbReference type="PANTHER" id="PTHR35794:SF2">
    <property type="entry name" value="CELL DIVISION PROTEIN DIVIVA"/>
    <property type="match status" value="1"/>
</dbReference>
<keyword evidence="10" id="KW-1185">Reference proteome</keyword>
<feature type="compositionally biased region" description="Basic and acidic residues" evidence="8">
    <location>
        <begin position="307"/>
        <end position="317"/>
    </location>
</feature>
<evidence type="ECO:0000313" key="10">
    <source>
        <dbReference type="Proteomes" id="UP000272117"/>
    </source>
</evidence>
<comment type="subcellular location">
    <subcellularLocation>
        <location evidence="1">Cytoplasm</location>
    </subcellularLocation>
</comment>
<dbReference type="AlphaFoldDB" id="A0A3M9N1N6"/>
<feature type="coiled-coil region" evidence="7">
    <location>
        <begin position="119"/>
        <end position="171"/>
    </location>
</feature>
<dbReference type="PANTHER" id="PTHR35794">
    <property type="entry name" value="CELL DIVISION PROTEIN DIVIVA"/>
    <property type="match status" value="1"/>
</dbReference>
<dbReference type="Pfam" id="PF05103">
    <property type="entry name" value="DivIVA"/>
    <property type="match status" value="1"/>
</dbReference>
<dbReference type="InterPro" id="IPR019933">
    <property type="entry name" value="DivIVA_domain"/>
</dbReference>
<dbReference type="Gene3D" id="1.20.5.2950">
    <property type="match status" value="1"/>
</dbReference>
<dbReference type="NCBIfam" id="TIGR03544">
    <property type="entry name" value="DivI1A_domain"/>
    <property type="match status" value="1"/>
</dbReference>
<keyword evidence="4" id="KW-0132">Cell division</keyword>
<dbReference type="Proteomes" id="UP000272117">
    <property type="component" value="Unassembled WGS sequence"/>
</dbReference>
<dbReference type="GO" id="GO:0005737">
    <property type="term" value="C:cytoplasm"/>
    <property type="evidence" value="ECO:0007669"/>
    <property type="project" value="UniProtKB-SubCell"/>
</dbReference>
<evidence type="ECO:0000256" key="8">
    <source>
        <dbReference type="SAM" id="MobiDB-lite"/>
    </source>
</evidence>
<evidence type="ECO:0000256" key="3">
    <source>
        <dbReference type="ARBA" id="ARBA00022490"/>
    </source>
</evidence>
<proteinExistence type="inferred from homology"/>
<evidence type="ECO:0000256" key="2">
    <source>
        <dbReference type="ARBA" id="ARBA00009008"/>
    </source>
</evidence>
<keyword evidence="3" id="KW-0963">Cytoplasm</keyword>
<evidence type="ECO:0000256" key="6">
    <source>
        <dbReference type="ARBA" id="ARBA00023306"/>
    </source>
</evidence>
<dbReference type="RefSeq" id="WP_123125209.1">
    <property type="nucleotide sequence ID" value="NZ_RJJD01000001.1"/>
</dbReference>
<protein>
    <submittedName>
        <fullName evidence="9">DivIVA domain-containing protein</fullName>
    </submittedName>
</protein>
<dbReference type="GO" id="GO:0051301">
    <property type="term" value="P:cell division"/>
    <property type="evidence" value="ECO:0007669"/>
    <property type="project" value="UniProtKB-KW"/>
</dbReference>
<feature type="compositionally biased region" description="Pro residues" evidence="8">
    <location>
        <begin position="291"/>
        <end position="301"/>
    </location>
</feature>
<gene>
    <name evidence="9" type="ORF">EFB08_01905</name>
</gene>
<evidence type="ECO:0000256" key="7">
    <source>
        <dbReference type="SAM" id="Coils"/>
    </source>
</evidence>
<comment type="caution">
    <text evidence="9">The sequence shown here is derived from an EMBL/GenBank/DDBJ whole genome shotgun (WGS) entry which is preliminary data.</text>
</comment>
<keyword evidence="6" id="KW-0131">Cell cycle</keyword>
<feature type="coiled-coil region" evidence="7">
    <location>
        <begin position="29"/>
        <end position="63"/>
    </location>
</feature>
<evidence type="ECO:0000256" key="4">
    <source>
        <dbReference type="ARBA" id="ARBA00022618"/>
    </source>
</evidence>